<comment type="caution">
    <text evidence="3">The sequence shown here is derived from an EMBL/GenBank/DDBJ whole genome shotgun (WGS) entry which is preliminary data.</text>
</comment>
<protein>
    <submittedName>
        <fullName evidence="3">Uncharacterized protein</fullName>
    </submittedName>
</protein>
<dbReference type="OrthoDB" id="7683804at2759"/>
<keyword evidence="2" id="KW-0812">Transmembrane</keyword>
<dbReference type="Proteomes" id="UP000494165">
    <property type="component" value="Unassembled WGS sequence"/>
</dbReference>
<feature type="compositionally biased region" description="Basic residues" evidence="1">
    <location>
        <begin position="68"/>
        <end position="91"/>
    </location>
</feature>
<organism evidence="3 4">
    <name type="scientific">Cloeon dipterum</name>
    <dbReference type="NCBI Taxonomy" id="197152"/>
    <lineage>
        <taxon>Eukaryota</taxon>
        <taxon>Metazoa</taxon>
        <taxon>Ecdysozoa</taxon>
        <taxon>Arthropoda</taxon>
        <taxon>Hexapoda</taxon>
        <taxon>Insecta</taxon>
        <taxon>Pterygota</taxon>
        <taxon>Palaeoptera</taxon>
        <taxon>Ephemeroptera</taxon>
        <taxon>Pisciforma</taxon>
        <taxon>Baetidae</taxon>
        <taxon>Cloeon</taxon>
    </lineage>
</organism>
<evidence type="ECO:0000313" key="4">
    <source>
        <dbReference type="Proteomes" id="UP000494165"/>
    </source>
</evidence>
<feature type="compositionally biased region" description="Pro residues" evidence="1">
    <location>
        <begin position="340"/>
        <end position="353"/>
    </location>
</feature>
<feature type="transmembrane region" description="Helical" evidence="2">
    <location>
        <begin position="222"/>
        <end position="244"/>
    </location>
</feature>
<dbReference type="EMBL" id="CADEPI010000002">
    <property type="protein sequence ID" value="CAB3359947.1"/>
    <property type="molecule type" value="Genomic_DNA"/>
</dbReference>
<evidence type="ECO:0000256" key="1">
    <source>
        <dbReference type="SAM" id="MobiDB-lite"/>
    </source>
</evidence>
<accession>A0A8S1BTP3</accession>
<proteinExistence type="predicted"/>
<feature type="region of interest" description="Disordered" evidence="1">
    <location>
        <begin position="332"/>
        <end position="359"/>
    </location>
</feature>
<keyword evidence="4" id="KW-1185">Reference proteome</keyword>
<keyword evidence="2" id="KW-1133">Transmembrane helix</keyword>
<keyword evidence="2" id="KW-0472">Membrane</keyword>
<feature type="compositionally biased region" description="Low complexity" evidence="1">
    <location>
        <begin position="92"/>
        <end position="121"/>
    </location>
</feature>
<feature type="region of interest" description="Disordered" evidence="1">
    <location>
        <begin position="63"/>
        <end position="121"/>
    </location>
</feature>
<gene>
    <name evidence="3" type="ORF">CLODIP_2_CD07829</name>
</gene>
<dbReference type="AlphaFoldDB" id="A0A8S1BTP3"/>
<reference evidence="3 4" key="1">
    <citation type="submission" date="2020-04" db="EMBL/GenBank/DDBJ databases">
        <authorList>
            <person name="Alioto T."/>
            <person name="Alioto T."/>
            <person name="Gomez Garrido J."/>
        </authorList>
    </citation>
    <scope>NUCLEOTIDE SEQUENCE [LARGE SCALE GENOMIC DNA]</scope>
</reference>
<sequence>MHFWIDKRSQVCSLNRNRYAPTANRHRGGGWSGAAGVAGCKVGGLVMVTPVHRFQPIESVQAAGAGLRRAHHHRPRLHNHGHHNNHHHHLHQASSLLQASSSHASPNHHASSSSRFSSAEPSLEITAQDMSENSELVGSARGGGGMSLLPHGAVGQGLASQQQVLLRLPAPQREVFASGRLKCGLWATLALISFSVAAARFYSDQKVRMILNEKGSGLEILYLMVCALLVLLLCCGCVISLCSAGPPRGCFIARTPQGPNNSQDLGPRSALIEVPEEEPGGGGGVVESQQPGMCVRHQLEQSLQMSERTIFEAQPSVIGGEPPPYHIAIWLPQPEATAEDPPPTANQEIPPPSYDKATS</sequence>
<name>A0A8S1BTP3_9INSE</name>
<evidence type="ECO:0000256" key="2">
    <source>
        <dbReference type="SAM" id="Phobius"/>
    </source>
</evidence>
<feature type="transmembrane region" description="Helical" evidence="2">
    <location>
        <begin position="183"/>
        <end position="202"/>
    </location>
</feature>
<evidence type="ECO:0000313" key="3">
    <source>
        <dbReference type="EMBL" id="CAB3359947.1"/>
    </source>
</evidence>